<protein>
    <submittedName>
        <fullName evidence="1">Uncharacterized protein</fullName>
    </submittedName>
</protein>
<keyword evidence="2" id="KW-1185">Reference proteome</keyword>
<dbReference type="EMBL" id="CP092625">
    <property type="protein sequence ID" value="UMM44305.1"/>
    <property type="molecule type" value="Genomic_DNA"/>
</dbReference>
<proteinExistence type="predicted"/>
<organism evidence="1 2">
    <name type="scientific">Caenorhabditis briggsae</name>
    <dbReference type="NCBI Taxonomy" id="6238"/>
    <lineage>
        <taxon>Eukaryota</taxon>
        <taxon>Metazoa</taxon>
        <taxon>Ecdysozoa</taxon>
        <taxon>Nematoda</taxon>
        <taxon>Chromadorea</taxon>
        <taxon>Rhabditida</taxon>
        <taxon>Rhabditina</taxon>
        <taxon>Rhabditomorpha</taxon>
        <taxon>Rhabditoidea</taxon>
        <taxon>Rhabditidae</taxon>
        <taxon>Peloderinae</taxon>
        <taxon>Caenorhabditis</taxon>
    </lineage>
</organism>
<sequence>MFNKSVVLTCSRTDHTANIVGEYRFLASFRLVFWCIYKLRLHSKKGNTWLSLDENNAFRCYSVDIGTFVGRVCCGQLLKIILKLSLHLKRHQLQILWWNH</sequence>
<name>A0AAE9FEB7_CAEBR</name>
<evidence type="ECO:0000313" key="1">
    <source>
        <dbReference type="EMBL" id="UMM44305.1"/>
    </source>
</evidence>
<evidence type="ECO:0000313" key="2">
    <source>
        <dbReference type="Proteomes" id="UP000829354"/>
    </source>
</evidence>
<reference evidence="1 2" key="1">
    <citation type="submission" date="2022-04" db="EMBL/GenBank/DDBJ databases">
        <title>Chromosome-level reference genomes for two strains of Caenorhabditis briggsae: an improved platform for comparative genomics.</title>
        <authorList>
            <person name="Stevens L."/>
            <person name="Andersen E."/>
        </authorList>
    </citation>
    <scope>NUCLEOTIDE SEQUENCE [LARGE SCALE GENOMIC DNA]</scope>
    <source>
        <strain evidence="1">VX34</strain>
        <tissue evidence="1">Whole-organism</tissue>
    </source>
</reference>
<accession>A0AAE9FEB7</accession>
<gene>
    <name evidence="1" type="ORF">L5515_019470</name>
</gene>
<dbReference type="AlphaFoldDB" id="A0AAE9FEB7"/>
<dbReference type="Proteomes" id="UP000829354">
    <property type="component" value="Chromosome X"/>
</dbReference>